<comment type="caution">
    <text evidence="3">The sequence shown here is derived from an EMBL/GenBank/DDBJ whole genome shotgun (WGS) entry which is preliminary data.</text>
</comment>
<evidence type="ECO:0000313" key="4">
    <source>
        <dbReference type="Proteomes" id="UP000220922"/>
    </source>
</evidence>
<evidence type="ECO:0008006" key="5">
    <source>
        <dbReference type="Google" id="ProtNLM"/>
    </source>
</evidence>
<evidence type="ECO:0000313" key="3">
    <source>
        <dbReference type="EMBL" id="PDV97040.1"/>
    </source>
</evidence>
<proteinExistence type="predicted"/>
<name>A0A2H3L476_9CHLR</name>
<reference evidence="3 4" key="1">
    <citation type="submission" date="2016-05" db="EMBL/GenBank/DDBJ databases">
        <authorList>
            <person name="Lavstsen T."/>
            <person name="Jespersen J.S."/>
        </authorList>
    </citation>
    <scope>NUCLEOTIDE SEQUENCE [LARGE SCALE GENOMIC DNA]</scope>
    <source>
        <strain evidence="3 4">B7-9</strain>
    </source>
</reference>
<keyword evidence="4" id="KW-1185">Reference proteome</keyword>
<feature type="compositionally biased region" description="Polar residues" evidence="1">
    <location>
        <begin position="164"/>
        <end position="173"/>
    </location>
</feature>
<keyword evidence="2" id="KW-1133">Transmembrane helix</keyword>
<dbReference type="Proteomes" id="UP000220922">
    <property type="component" value="Unassembled WGS sequence"/>
</dbReference>
<feature type="region of interest" description="Disordered" evidence="1">
    <location>
        <begin position="64"/>
        <end position="174"/>
    </location>
</feature>
<keyword evidence="2" id="KW-0472">Membrane</keyword>
<evidence type="ECO:0000256" key="1">
    <source>
        <dbReference type="SAM" id="MobiDB-lite"/>
    </source>
</evidence>
<accession>A0A2H3L476</accession>
<gene>
    <name evidence="3" type="ORF">A9Q02_19730</name>
</gene>
<sequence length="213" mass="22632">MDGGAQRLEGMIEPEAYLVIELGRAILNNSGDTVRLFGPDGALIDSYRFGATTPDVSFTRNVQTNTWSTSEAPSPGTGMVKVPTRANTPTVVSNSSTGSHEPTSEPSTRPEATTSPRATSMPTATWPNEPGPAPTYAARPGALYQGGLERGETPPTETVLANPEPTTQPTELTSVPEPVRAKQPLPWMLIAGLVLIIVACGFLLHDQRTQKKP</sequence>
<protein>
    <recommendedName>
        <fullName evidence="5">LTD domain-containing protein</fullName>
    </recommendedName>
</protein>
<keyword evidence="2" id="KW-0812">Transmembrane</keyword>
<organism evidence="3 4">
    <name type="scientific">Candidatus Chloroploca asiatica</name>
    <dbReference type="NCBI Taxonomy" id="1506545"/>
    <lineage>
        <taxon>Bacteria</taxon>
        <taxon>Bacillati</taxon>
        <taxon>Chloroflexota</taxon>
        <taxon>Chloroflexia</taxon>
        <taxon>Chloroflexales</taxon>
        <taxon>Chloroflexineae</taxon>
        <taxon>Oscillochloridaceae</taxon>
        <taxon>Candidatus Chloroploca</taxon>
    </lineage>
</organism>
<evidence type="ECO:0000256" key="2">
    <source>
        <dbReference type="SAM" id="Phobius"/>
    </source>
</evidence>
<feature type="compositionally biased region" description="Polar residues" evidence="1">
    <location>
        <begin position="85"/>
        <end position="126"/>
    </location>
</feature>
<feature type="transmembrane region" description="Helical" evidence="2">
    <location>
        <begin position="185"/>
        <end position="204"/>
    </location>
</feature>
<dbReference type="AlphaFoldDB" id="A0A2H3L476"/>
<dbReference type="EMBL" id="LYXE01000169">
    <property type="protein sequence ID" value="PDV97040.1"/>
    <property type="molecule type" value="Genomic_DNA"/>
</dbReference>